<gene>
    <name evidence="13" type="ORF">L5014_08085</name>
</gene>
<dbReference type="GO" id="GO:0006811">
    <property type="term" value="P:monoatomic ion transport"/>
    <property type="evidence" value="ECO:0007669"/>
    <property type="project" value="UniProtKB-KW"/>
</dbReference>
<evidence type="ECO:0000256" key="1">
    <source>
        <dbReference type="ARBA" id="ARBA00004571"/>
    </source>
</evidence>
<keyword evidence="4" id="KW-1134">Transmembrane beta strand</keyword>
<evidence type="ECO:0000313" key="14">
    <source>
        <dbReference type="Proteomes" id="UP001139308"/>
    </source>
</evidence>
<keyword evidence="3" id="KW-0813">Transport</keyword>
<evidence type="ECO:0000256" key="3">
    <source>
        <dbReference type="ARBA" id="ARBA00022448"/>
    </source>
</evidence>
<evidence type="ECO:0000259" key="12">
    <source>
        <dbReference type="Pfam" id="PF13609"/>
    </source>
</evidence>
<evidence type="ECO:0000256" key="6">
    <source>
        <dbReference type="ARBA" id="ARBA00022729"/>
    </source>
</evidence>
<dbReference type="GO" id="GO:0009279">
    <property type="term" value="C:cell outer membrane"/>
    <property type="evidence" value="ECO:0007669"/>
    <property type="project" value="UniProtKB-SubCell"/>
</dbReference>
<evidence type="ECO:0000256" key="7">
    <source>
        <dbReference type="ARBA" id="ARBA00023065"/>
    </source>
</evidence>
<reference evidence="13" key="1">
    <citation type="submission" date="2022-01" db="EMBL/GenBank/DDBJ databases">
        <title>Genome sequence and assembly of Parabukholderia sp. RG36.</title>
        <authorList>
            <person name="Chhetri G."/>
        </authorList>
    </citation>
    <scope>NUCLEOTIDE SEQUENCE</scope>
    <source>
        <strain evidence="13">RG36</strain>
    </source>
</reference>
<feature type="signal peptide" evidence="11">
    <location>
        <begin position="1"/>
        <end position="21"/>
    </location>
</feature>
<keyword evidence="5" id="KW-0812">Transmembrane</keyword>
<dbReference type="PANTHER" id="PTHR34501:SF9">
    <property type="entry name" value="MAJOR OUTER MEMBRANE PROTEIN P.IA"/>
    <property type="match status" value="1"/>
</dbReference>
<dbReference type="Gene3D" id="2.40.160.10">
    <property type="entry name" value="Porin"/>
    <property type="match status" value="1"/>
</dbReference>
<dbReference type="Proteomes" id="UP001139308">
    <property type="component" value="Unassembled WGS sequence"/>
</dbReference>
<comment type="subunit">
    <text evidence="2">Homotrimer.</text>
</comment>
<evidence type="ECO:0000256" key="11">
    <source>
        <dbReference type="SAM" id="SignalP"/>
    </source>
</evidence>
<dbReference type="Pfam" id="PF13609">
    <property type="entry name" value="Porin_4"/>
    <property type="match status" value="1"/>
</dbReference>
<evidence type="ECO:0000256" key="5">
    <source>
        <dbReference type="ARBA" id="ARBA00022692"/>
    </source>
</evidence>
<evidence type="ECO:0000313" key="13">
    <source>
        <dbReference type="EMBL" id="MCG5073323.1"/>
    </source>
</evidence>
<keyword evidence="10" id="KW-0998">Cell outer membrane</keyword>
<proteinExistence type="predicted"/>
<dbReference type="InterPro" id="IPR033900">
    <property type="entry name" value="Gram_neg_porin_domain"/>
</dbReference>
<keyword evidence="7" id="KW-0406">Ion transport</keyword>
<keyword evidence="14" id="KW-1185">Reference proteome</keyword>
<comment type="caution">
    <text evidence="13">The sequence shown here is derived from an EMBL/GenBank/DDBJ whole genome shotgun (WGS) entry which is preliminary data.</text>
</comment>
<sequence>MKTKILAAAVAATSLASAAHAQSSVTMYGYISDGVRYVNNTAGGATFQMANAISPERWGLFGSEDLGGGNKAVFQLENYFNINTGAMTSPNTLWYGKAYMGIDSQQFGRLTFGRQYATTALRAIMMDPIYIGGGIAAICPLGQILTDVWTHDSRTNNNIVYTKHIGDFALSASYNPSGVAGASRAGVNYSGDIYYAAHGLEAAVSFQRQYSPDETGTQDNWWIGGTYTYGGLKAYLNLVTLRLTTIDGAAGPARRDYVTTIGGRYQPTPYFTLIGAYYIDVARNLSNVDGANGNKNTAYIEALYSLSKSTSLYVEADRNWFTGAYKHDKYSTQTLLNMAPGSSAQFGVSVGLVHNF</sequence>
<evidence type="ECO:0000256" key="2">
    <source>
        <dbReference type="ARBA" id="ARBA00011233"/>
    </source>
</evidence>
<dbReference type="GO" id="GO:0015288">
    <property type="term" value="F:porin activity"/>
    <property type="evidence" value="ECO:0007669"/>
    <property type="project" value="UniProtKB-KW"/>
</dbReference>
<dbReference type="PANTHER" id="PTHR34501">
    <property type="entry name" value="PROTEIN YDDL-RELATED"/>
    <property type="match status" value="1"/>
</dbReference>
<dbReference type="EMBL" id="JAKLJA010000004">
    <property type="protein sequence ID" value="MCG5073323.1"/>
    <property type="molecule type" value="Genomic_DNA"/>
</dbReference>
<dbReference type="AlphaFoldDB" id="A0A9X1RQ74"/>
<dbReference type="GO" id="GO:0046930">
    <property type="term" value="C:pore complex"/>
    <property type="evidence" value="ECO:0007669"/>
    <property type="project" value="UniProtKB-KW"/>
</dbReference>
<evidence type="ECO:0000256" key="10">
    <source>
        <dbReference type="ARBA" id="ARBA00023237"/>
    </source>
</evidence>
<dbReference type="CDD" id="cd00342">
    <property type="entry name" value="gram_neg_porins"/>
    <property type="match status" value="1"/>
</dbReference>
<dbReference type="RefSeq" id="WP_238463061.1">
    <property type="nucleotide sequence ID" value="NZ_JAKLJA010000004.1"/>
</dbReference>
<feature type="chain" id="PRO_5040837748" evidence="11">
    <location>
        <begin position="22"/>
        <end position="356"/>
    </location>
</feature>
<accession>A0A9X1RQ74</accession>
<evidence type="ECO:0000256" key="9">
    <source>
        <dbReference type="ARBA" id="ARBA00023136"/>
    </source>
</evidence>
<evidence type="ECO:0000256" key="4">
    <source>
        <dbReference type="ARBA" id="ARBA00022452"/>
    </source>
</evidence>
<dbReference type="InterPro" id="IPR023614">
    <property type="entry name" value="Porin_dom_sf"/>
</dbReference>
<keyword evidence="6 11" id="KW-0732">Signal</keyword>
<feature type="domain" description="Porin" evidence="12">
    <location>
        <begin position="8"/>
        <end position="319"/>
    </location>
</feature>
<dbReference type="SUPFAM" id="SSF56935">
    <property type="entry name" value="Porins"/>
    <property type="match status" value="1"/>
</dbReference>
<keyword evidence="8" id="KW-0626">Porin</keyword>
<evidence type="ECO:0000256" key="8">
    <source>
        <dbReference type="ARBA" id="ARBA00023114"/>
    </source>
</evidence>
<dbReference type="InterPro" id="IPR050298">
    <property type="entry name" value="Gram-neg_bact_OMP"/>
</dbReference>
<keyword evidence="9" id="KW-0472">Membrane</keyword>
<comment type="subcellular location">
    <subcellularLocation>
        <location evidence="1">Cell outer membrane</location>
        <topology evidence="1">Multi-pass membrane protein</topology>
    </subcellularLocation>
</comment>
<protein>
    <submittedName>
        <fullName evidence="13">Porin</fullName>
    </submittedName>
</protein>
<organism evidence="13 14">
    <name type="scientific">Paraburkholderia tagetis</name>
    <dbReference type="NCBI Taxonomy" id="2913261"/>
    <lineage>
        <taxon>Bacteria</taxon>
        <taxon>Pseudomonadati</taxon>
        <taxon>Pseudomonadota</taxon>
        <taxon>Betaproteobacteria</taxon>
        <taxon>Burkholderiales</taxon>
        <taxon>Burkholderiaceae</taxon>
        <taxon>Paraburkholderia</taxon>
    </lineage>
</organism>
<name>A0A9X1RQ74_9BURK</name>